<feature type="transmembrane region" description="Helical" evidence="2">
    <location>
        <begin position="445"/>
        <end position="465"/>
    </location>
</feature>
<dbReference type="PATRIC" id="fig|762968.3.peg.2434"/>
<comment type="similarity">
    <text evidence="1">Belongs to the sodium:galactoside symporter (TC 2.A.2) family.</text>
</comment>
<dbReference type="HOGENOM" id="CLU_027408_0_2_10"/>
<dbReference type="NCBIfam" id="TIGR00792">
    <property type="entry name" value="gph"/>
    <property type="match status" value="1"/>
</dbReference>
<dbReference type="PANTHER" id="PTHR11328:SF24">
    <property type="entry name" value="MAJOR FACILITATOR SUPERFAMILY (MFS) PROFILE DOMAIN-CONTAINING PROTEIN"/>
    <property type="match status" value="1"/>
</dbReference>
<feature type="transmembrane region" description="Helical" evidence="2">
    <location>
        <begin position="26"/>
        <end position="47"/>
    </location>
</feature>
<dbReference type="eggNOG" id="COG2211">
    <property type="taxonomic scope" value="Bacteria"/>
</dbReference>
<dbReference type="Proteomes" id="UP000003598">
    <property type="component" value="Unassembled WGS sequence"/>
</dbReference>
<dbReference type="GO" id="GO:0005886">
    <property type="term" value="C:plasma membrane"/>
    <property type="evidence" value="ECO:0007669"/>
    <property type="project" value="TreeGrafter"/>
</dbReference>
<feature type="transmembrane region" description="Helical" evidence="2">
    <location>
        <begin position="123"/>
        <end position="141"/>
    </location>
</feature>
<feature type="transmembrane region" description="Helical" evidence="2">
    <location>
        <begin position="197"/>
        <end position="217"/>
    </location>
</feature>
<keyword evidence="2" id="KW-1133">Transmembrane helix</keyword>
<dbReference type="Gene3D" id="1.20.1250.20">
    <property type="entry name" value="MFS general substrate transporter like domains"/>
    <property type="match status" value="1"/>
</dbReference>
<dbReference type="Pfam" id="PF13347">
    <property type="entry name" value="MFS_2"/>
    <property type="match status" value="1"/>
</dbReference>
<dbReference type="STRING" id="762968.HMPREF9441_02739"/>
<feature type="transmembrane region" description="Helical" evidence="2">
    <location>
        <begin position="296"/>
        <end position="319"/>
    </location>
</feature>
<organism evidence="3 4">
    <name type="scientific">Paraprevotella clara YIT 11840</name>
    <dbReference type="NCBI Taxonomy" id="762968"/>
    <lineage>
        <taxon>Bacteria</taxon>
        <taxon>Pseudomonadati</taxon>
        <taxon>Bacteroidota</taxon>
        <taxon>Bacteroidia</taxon>
        <taxon>Bacteroidales</taxon>
        <taxon>Prevotellaceae</taxon>
        <taxon>Paraprevotella</taxon>
    </lineage>
</organism>
<dbReference type="InterPro" id="IPR039672">
    <property type="entry name" value="MFS_2"/>
</dbReference>
<feature type="transmembrane region" description="Helical" evidence="2">
    <location>
        <begin position="53"/>
        <end position="75"/>
    </location>
</feature>
<dbReference type="GeneID" id="93558087"/>
<accession>G5STN4</accession>
<dbReference type="InterPro" id="IPR001927">
    <property type="entry name" value="Na/Gal_symport"/>
</dbReference>
<dbReference type="GO" id="GO:0008643">
    <property type="term" value="P:carbohydrate transport"/>
    <property type="evidence" value="ECO:0007669"/>
    <property type="project" value="InterPro"/>
</dbReference>
<comment type="caution">
    <text evidence="3">The sequence shown here is derived from an EMBL/GenBank/DDBJ whole genome shotgun (WGS) entry which is preliminary data.</text>
</comment>
<dbReference type="GO" id="GO:0015293">
    <property type="term" value="F:symporter activity"/>
    <property type="evidence" value="ECO:0007669"/>
    <property type="project" value="InterPro"/>
</dbReference>
<dbReference type="PANTHER" id="PTHR11328">
    <property type="entry name" value="MAJOR FACILITATOR SUPERFAMILY DOMAIN-CONTAINING PROTEIN"/>
    <property type="match status" value="1"/>
</dbReference>
<feature type="transmembrane region" description="Helical" evidence="2">
    <location>
        <begin position="331"/>
        <end position="349"/>
    </location>
</feature>
<feature type="transmembrane region" description="Helical" evidence="2">
    <location>
        <begin position="398"/>
        <end position="425"/>
    </location>
</feature>
<dbReference type="EMBL" id="AFFY01000045">
    <property type="protein sequence ID" value="EHG99127.1"/>
    <property type="molecule type" value="Genomic_DNA"/>
</dbReference>
<name>G5STN4_9BACT</name>
<dbReference type="SUPFAM" id="SSF103473">
    <property type="entry name" value="MFS general substrate transporter"/>
    <property type="match status" value="1"/>
</dbReference>
<feature type="transmembrane region" description="Helical" evidence="2">
    <location>
        <begin position="96"/>
        <end position="117"/>
    </location>
</feature>
<evidence type="ECO:0000256" key="2">
    <source>
        <dbReference type="SAM" id="Phobius"/>
    </source>
</evidence>
<gene>
    <name evidence="3" type="ORF">HMPREF9441_02739</name>
</gene>
<dbReference type="AlphaFoldDB" id="G5STN4"/>
<evidence type="ECO:0000313" key="3">
    <source>
        <dbReference type="EMBL" id="EHG99127.1"/>
    </source>
</evidence>
<keyword evidence="4" id="KW-1185">Reference proteome</keyword>
<evidence type="ECO:0000313" key="4">
    <source>
        <dbReference type="Proteomes" id="UP000003598"/>
    </source>
</evidence>
<dbReference type="InterPro" id="IPR036259">
    <property type="entry name" value="MFS_trans_sf"/>
</dbReference>
<keyword evidence="2" id="KW-0472">Membrane</keyword>
<reference evidence="3 4" key="1">
    <citation type="submission" date="2011-03" db="EMBL/GenBank/DDBJ databases">
        <authorList>
            <person name="Weinstock G."/>
            <person name="Sodergren E."/>
            <person name="Clifton S."/>
            <person name="Fulton L."/>
            <person name="Fulton B."/>
            <person name="Courtney L."/>
            <person name="Fronick C."/>
            <person name="Harrison M."/>
            <person name="Strong C."/>
            <person name="Farmer C."/>
            <person name="Delahaunty K."/>
            <person name="Markovic C."/>
            <person name="Hall O."/>
            <person name="Minx P."/>
            <person name="Tomlinson C."/>
            <person name="Mitreva M."/>
            <person name="Hou S."/>
            <person name="Chen J."/>
            <person name="Wollam A."/>
            <person name="Pepin K.H."/>
            <person name="Johnson M."/>
            <person name="Bhonagiri V."/>
            <person name="Zhang X."/>
            <person name="Suruliraj S."/>
            <person name="Warren W."/>
            <person name="Chinwalla A."/>
            <person name="Mardis E.R."/>
            <person name="Wilson R.K."/>
        </authorList>
    </citation>
    <scope>NUCLEOTIDE SEQUENCE [LARGE SCALE GENOMIC DNA]</scope>
    <source>
        <strain evidence="3 4">YIT 11840</strain>
    </source>
</reference>
<feature type="transmembrane region" description="Helical" evidence="2">
    <location>
        <begin position="162"/>
        <end position="185"/>
    </location>
</feature>
<feature type="transmembrane region" description="Helical" evidence="2">
    <location>
        <begin position="355"/>
        <end position="377"/>
    </location>
</feature>
<dbReference type="GO" id="GO:0006814">
    <property type="term" value="P:sodium ion transport"/>
    <property type="evidence" value="ECO:0007669"/>
    <property type="project" value="InterPro"/>
</dbReference>
<dbReference type="RefSeq" id="WP_008621464.1">
    <property type="nucleotide sequence ID" value="NZ_JH376616.1"/>
</dbReference>
<protein>
    <submittedName>
        <fullName evidence="3">Transporter, major facilitator family protein</fullName>
    </submittedName>
</protein>
<feature type="transmembrane region" description="Helical" evidence="2">
    <location>
        <begin position="248"/>
        <end position="271"/>
    </location>
</feature>
<sequence>MANFANESKPSYYYHMNPKISMREKVGYSLGDVAANLVFQMMMIFQLKFYTDIFGLDGAVAGSVLLIARVADAFIDPLAGILSDRTQTRWGKYRPWVLWTALPFCVFYVLAFYNPGIEDKTMVAVYATVSYVLLMTMYSFNNTPYSSLGGVMTGDIKERTSITSIRFVGSTIAQFVVQGLTLPLVSRFGNGDDRMGWFYTVSLYAAVAFVCLVVAFWSSRERITPPPQQEMNIRRDVSDLLGNVPWRAMFVLTLFVFITLALWGSAMSFYFQNYVDPYALSAFLCRLGFDTDASQAYSVGFSLFNTVGAITQFFGVILLSNFLANRYGKRSTFIACLSLTAFFTALFYLPSVSDIQTIFLLGILKSLAYAPTVPLLWTMIGDVADHIEYVNERRATGFCFSGVVFALKTGLGLGGAFAGLLLSAFGYVSGASVVQSDMAVEGIRLVSSVVPAILFAAGVTALFYYPITKEFNEKMQNELSIRRTHQNGDPHR</sequence>
<dbReference type="CDD" id="cd17332">
    <property type="entry name" value="MFS_MelB_like"/>
    <property type="match status" value="1"/>
</dbReference>
<evidence type="ECO:0000256" key="1">
    <source>
        <dbReference type="ARBA" id="ARBA00009617"/>
    </source>
</evidence>
<proteinExistence type="inferred from homology"/>
<keyword evidence="2" id="KW-0812">Transmembrane</keyword>